<organism evidence="2 3">
    <name type="scientific">Pusillibacter faecalis</name>
    <dbReference type="NCBI Taxonomy" id="2714358"/>
    <lineage>
        <taxon>Bacteria</taxon>
        <taxon>Bacillati</taxon>
        <taxon>Bacillota</taxon>
        <taxon>Clostridia</taxon>
        <taxon>Eubacteriales</taxon>
        <taxon>Oscillospiraceae</taxon>
        <taxon>Pusillibacter</taxon>
    </lineage>
</organism>
<feature type="transmembrane region" description="Helical" evidence="1">
    <location>
        <begin position="12"/>
        <end position="31"/>
    </location>
</feature>
<sequence>MEGLFAFLSFQNIVNIFVILGGVSAFIIYATQRRASVKSAFTMVINQIDGIEEVISKLRSTQADGKLCNEEVFKSDQILSRNF</sequence>
<evidence type="ECO:0000313" key="2">
    <source>
        <dbReference type="EMBL" id="BCK82929.1"/>
    </source>
</evidence>
<dbReference type="RefSeq" id="WP_213542507.1">
    <property type="nucleotide sequence ID" value="NZ_AP023420.1"/>
</dbReference>
<dbReference type="Proteomes" id="UP000679848">
    <property type="component" value="Chromosome"/>
</dbReference>
<dbReference type="KEGG" id="pfaa:MM59RIKEN_02480"/>
<keyword evidence="3" id="KW-1185">Reference proteome</keyword>
<dbReference type="AlphaFoldDB" id="A0A810Q3M9"/>
<keyword evidence="1" id="KW-1133">Transmembrane helix</keyword>
<reference evidence="2" key="1">
    <citation type="submission" date="2020-09" db="EMBL/GenBank/DDBJ databases">
        <title>New species isolated from human feces.</title>
        <authorList>
            <person name="Kitahara M."/>
            <person name="Shigeno Y."/>
            <person name="Shime M."/>
            <person name="Matsumoto Y."/>
            <person name="Nakamura S."/>
            <person name="Motooka D."/>
            <person name="Fukuoka S."/>
            <person name="Nishikawa H."/>
            <person name="Benno Y."/>
        </authorList>
    </citation>
    <scope>NUCLEOTIDE SEQUENCE</scope>
    <source>
        <strain evidence="2">MM59</strain>
    </source>
</reference>
<proteinExistence type="predicted"/>
<accession>A0A810Q3M9</accession>
<protein>
    <submittedName>
        <fullName evidence="2">Uncharacterized protein</fullName>
    </submittedName>
</protein>
<gene>
    <name evidence="2" type="ORF">MM59RIKEN_02480</name>
</gene>
<evidence type="ECO:0000256" key="1">
    <source>
        <dbReference type="SAM" id="Phobius"/>
    </source>
</evidence>
<keyword evidence="1" id="KW-0812">Transmembrane</keyword>
<keyword evidence="1" id="KW-0472">Membrane</keyword>
<dbReference type="EMBL" id="AP023420">
    <property type="protein sequence ID" value="BCK82929.1"/>
    <property type="molecule type" value="Genomic_DNA"/>
</dbReference>
<name>A0A810Q3M9_9FIRM</name>
<evidence type="ECO:0000313" key="3">
    <source>
        <dbReference type="Proteomes" id="UP000679848"/>
    </source>
</evidence>